<dbReference type="SUPFAM" id="SSF49764">
    <property type="entry name" value="HSP20-like chaperones"/>
    <property type="match status" value="1"/>
</dbReference>
<dbReference type="InterPro" id="IPR031107">
    <property type="entry name" value="Small_HSP"/>
</dbReference>
<accession>A0ABS9KWK6</accession>
<dbReference type="Gene3D" id="2.60.40.790">
    <property type="match status" value="1"/>
</dbReference>
<reference evidence="4" key="1">
    <citation type="submission" date="2022-01" db="EMBL/GenBank/DDBJ databases">
        <authorList>
            <person name="Jo J.-H."/>
            <person name="Im W.-T."/>
        </authorList>
    </citation>
    <scope>NUCLEOTIDE SEQUENCE</scope>
    <source>
        <strain evidence="4">NA20</strain>
    </source>
</reference>
<sequence>MTHVKFGRRPFERSFNNLVDDLFSELPVLYKNGTDQVFKGFVPVNILESDKGYSLEVVAPGFEKSDFKVNVDQDVLTVSADKKEDVKENAENGEKTNKQVRREYSFRSFKRSFTLDEKIDATGIEAKYNNGVLTLNLPKREVVKASAQQINIQ</sequence>
<comment type="similarity">
    <text evidence="1 2">Belongs to the small heat shock protein (HSP20) family.</text>
</comment>
<dbReference type="CDD" id="cd06464">
    <property type="entry name" value="ACD_sHsps-like"/>
    <property type="match status" value="1"/>
</dbReference>
<evidence type="ECO:0000256" key="1">
    <source>
        <dbReference type="PROSITE-ProRule" id="PRU00285"/>
    </source>
</evidence>
<dbReference type="Pfam" id="PF00011">
    <property type="entry name" value="HSP20"/>
    <property type="match status" value="1"/>
</dbReference>
<dbReference type="PROSITE" id="PS01031">
    <property type="entry name" value="SHSP"/>
    <property type="match status" value="1"/>
</dbReference>
<name>A0ABS9KWK6_9BACT</name>
<dbReference type="Proteomes" id="UP001165367">
    <property type="component" value="Unassembled WGS sequence"/>
</dbReference>
<dbReference type="InterPro" id="IPR002068">
    <property type="entry name" value="A-crystallin/Hsp20_dom"/>
</dbReference>
<proteinExistence type="inferred from homology"/>
<evidence type="ECO:0000259" key="3">
    <source>
        <dbReference type="PROSITE" id="PS01031"/>
    </source>
</evidence>
<gene>
    <name evidence="4" type="ORF">LZZ85_20495</name>
</gene>
<dbReference type="EMBL" id="JAKLTR010000014">
    <property type="protein sequence ID" value="MCG2616690.1"/>
    <property type="molecule type" value="Genomic_DNA"/>
</dbReference>
<keyword evidence="5" id="KW-1185">Reference proteome</keyword>
<dbReference type="RefSeq" id="WP_237875227.1">
    <property type="nucleotide sequence ID" value="NZ_JAKLTR010000014.1"/>
</dbReference>
<organism evidence="4 5">
    <name type="scientific">Terrimonas ginsenosidimutans</name>
    <dbReference type="NCBI Taxonomy" id="2908004"/>
    <lineage>
        <taxon>Bacteria</taxon>
        <taxon>Pseudomonadati</taxon>
        <taxon>Bacteroidota</taxon>
        <taxon>Chitinophagia</taxon>
        <taxon>Chitinophagales</taxon>
        <taxon>Chitinophagaceae</taxon>
        <taxon>Terrimonas</taxon>
    </lineage>
</organism>
<dbReference type="InterPro" id="IPR008978">
    <property type="entry name" value="HSP20-like_chaperone"/>
</dbReference>
<evidence type="ECO:0000256" key="2">
    <source>
        <dbReference type="RuleBase" id="RU003616"/>
    </source>
</evidence>
<protein>
    <submittedName>
        <fullName evidence="4">Hsp20/alpha crystallin family protein</fullName>
    </submittedName>
</protein>
<comment type="caution">
    <text evidence="4">The sequence shown here is derived from an EMBL/GenBank/DDBJ whole genome shotgun (WGS) entry which is preliminary data.</text>
</comment>
<feature type="domain" description="SHSP" evidence="3">
    <location>
        <begin position="35"/>
        <end position="153"/>
    </location>
</feature>
<evidence type="ECO:0000313" key="5">
    <source>
        <dbReference type="Proteomes" id="UP001165367"/>
    </source>
</evidence>
<dbReference type="PANTHER" id="PTHR11527">
    <property type="entry name" value="HEAT-SHOCK PROTEIN 20 FAMILY MEMBER"/>
    <property type="match status" value="1"/>
</dbReference>
<evidence type="ECO:0000313" key="4">
    <source>
        <dbReference type="EMBL" id="MCG2616690.1"/>
    </source>
</evidence>